<proteinExistence type="predicted"/>
<protein>
    <recommendedName>
        <fullName evidence="1">Major sperm protein</fullName>
    </recommendedName>
</protein>
<feature type="domain" description="MSP" evidence="3">
    <location>
        <begin position="1"/>
        <end position="105"/>
    </location>
</feature>
<dbReference type="InterPro" id="IPR013783">
    <property type="entry name" value="Ig-like_fold"/>
</dbReference>
<dbReference type="EMBL" id="AZBU02000006">
    <property type="protein sequence ID" value="TKR72847.1"/>
    <property type="molecule type" value="Genomic_DNA"/>
</dbReference>
<dbReference type="PROSITE" id="PS50202">
    <property type="entry name" value="MSP"/>
    <property type="match status" value="1"/>
</dbReference>
<dbReference type="InterPro" id="IPR000535">
    <property type="entry name" value="MSP_dom"/>
</dbReference>
<feature type="compositionally biased region" description="Polar residues" evidence="2">
    <location>
        <begin position="8"/>
        <end position="22"/>
    </location>
</feature>
<evidence type="ECO:0000256" key="1">
    <source>
        <dbReference type="RuleBase" id="RU003425"/>
    </source>
</evidence>
<dbReference type="Pfam" id="PF00635">
    <property type="entry name" value="Motile_Sperm"/>
    <property type="match status" value="1"/>
</dbReference>
<dbReference type="AlphaFoldDB" id="A0A4U5MSY2"/>
<accession>A0A4U5MSY2</accession>
<organism evidence="4 5">
    <name type="scientific">Steinernema carpocapsae</name>
    <name type="common">Entomopathogenic nematode</name>
    <dbReference type="NCBI Taxonomy" id="34508"/>
    <lineage>
        <taxon>Eukaryota</taxon>
        <taxon>Metazoa</taxon>
        <taxon>Ecdysozoa</taxon>
        <taxon>Nematoda</taxon>
        <taxon>Chromadorea</taxon>
        <taxon>Rhabditida</taxon>
        <taxon>Tylenchina</taxon>
        <taxon>Panagrolaimomorpha</taxon>
        <taxon>Strongyloidoidea</taxon>
        <taxon>Steinernematidae</taxon>
        <taxon>Steinernema</taxon>
    </lineage>
</organism>
<sequence>MSLAADSPSASVPTAGCASTHQLVNSGAPSLASMVKSSNNNEFRVKPVYGFVQPGAASPMEITRLPGAPKEDKYVIQFAEVADDATDAQAQQDTTADNDADTDADSDADNNADSDQDNDADSDQDNDADSDDDGDDDSDDDRDDDYSTEASEGEEDVEIEVYRPYIKERLGTKTEFYEILDDIDDEEDTNE</sequence>
<comment type="caution">
    <text evidence="4">The sequence shown here is derived from an EMBL/GenBank/DDBJ whole genome shotgun (WGS) entry which is preliminary data.</text>
</comment>
<dbReference type="InterPro" id="IPR008962">
    <property type="entry name" value="PapD-like_sf"/>
</dbReference>
<keyword evidence="1" id="KW-0963">Cytoplasm</keyword>
<feature type="compositionally biased region" description="Acidic residues" evidence="2">
    <location>
        <begin position="96"/>
        <end position="159"/>
    </location>
</feature>
<dbReference type="Proteomes" id="UP000298663">
    <property type="component" value="Unassembled WGS sequence"/>
</dbReference>
<gene>
    <name evidence="4" type="ORF">L596_020240</name>
</gene>
<name>A0A4U5MSY2_STECR</name>
<evidence type="ECO:0000313" key="5">
    <source>
        <dbReference type="Proteomes" id="UP000298663"/>
    </source>
</evidence>
<evidence type="ECO:0000259" key="3">
    <source>
        <dbReference type="PROSITE" id="PS50202"/>
    </source>
</evidence>
<feature type="region of interest" description="Disordered" evidence="2">
    <location>
        <begin position="84"/>
        <end position="162"/>
    </location>
</feature>
<dbReference type="SUPFAM" id="SSF49354">
    <property type="entry name" value="PapD-like"/>
    <property type="match status" value="1"/>
</dbReference>
<comment type="function">
    <text evidence="1">Central component in molecular interactions underlying sperm crawling. Forms an extensive filament system that extends from sperm villipoda, along the leading edge of the pseudopod.</text>
</comment>
<dbReference type="PANTHER" id="PTHR22947">
    <property type="entry name" value="MAJOR SPERM PROTEIN"/>
    <property type="match status" value="1"/>
</dbReference>
<evidence type="ECO:0000313" key="4">
    <source>
        <dbReference type="EMBL" id="TKR72847.1"/>
    </source>
</evidence>
<dbReference type="Gene3D" id="2.60.40.10">
    <property type="entry name" value="Immunoglobulins"/>
    <property type="match status" value="1"/>
</dbReference>
<dbReference type="OrthoDB" id="264603at2759"/>
<keyword evidence="5" id="KW-1185">Reference proteome</keyword>
<dbReference type="InterPro" id="IPR051774">
    <property type="entry name" value="Sperm-specific_class_P"/>
</dbReference>
<dbReference type="STRING" id="34508.A0A4U5MSY2"/>
<keyword evidence="1" id="KW-0206">Cytoskeleton</keyword>
<evidence type="ECO:0000256" key="2">
    <source>
        <dbReference type="SAM" id="MobiDB-lite"/>
    </source>
</evidence>
<reference evidence="4 5" key="2">
    <citation type="journal article" date="2019" name="G3 (Bethesda)">
        <title>Hybrid Assembly of the Genome of the Entomopathogenic Nematode Steinernema carpocapsae Identifies the X-Chromosome.</title>
        <authorList>
            <person name="Serra L."/>
            <person name="Macchietto M."/>
            <person name="Macias-Munoz A."/>
            <person name="McGill C.J."/>
            <person name="Rodriguez I.M."/>
            <person name="Rodriguez B."/>
            <person name="Murad R."/>
            <person name="Mortazavi A."/>
        </authorList>
    </citation>
    <scope>NUCLEOTIDE SEQUENCE [LARGE SCALE GENOMIC DNA]</scope>
    <source>
        <strain evidence="4 5">ALL</strain>
    </source>
</reference>
<dbReference type="PANTHER" id="PTHR22947:SF7">
    <property type="entry name" value="MSP DOMAIN-CONTAINING PROTEIN-RELATED"/>
    <property type="match status" value="1"/>
</dbReference>
<reference evidence="4 5" key="1">
    <citation type="journal article" date="2015" name="Genome Biol.">
        <title>Comparative genomics of Steinernema reveals deeply conserved gene regulatory networks.</title>
        <authorList>
            <person name="Dillman A.R."/>
            <person name="Macchietto M."/>
            <person name="Porter C.F."/>
            <person name="Rogers A."/>
            <person name="Williams B."/>
            <person name="Antoshechkin I."/>
            <person name="Lee M.M."/>
            <person name="Goodwin Z."/>
            <person name="Lu X."/>
            <person name="Lewis E.E."/>
            <person name="Goodrich-Blair H."/>
            <person name="Stock S.P."/>
            <person name="Adams B.J."/>
            <person name="Sternberg P.W."/>
            <person name="Mortazavi A."/>
        </authorList>
    </citation>
    <scope>NUCLEOTIDE SEQUENCE [LARGE SCALE GENOMIC DNA]</scope>
    <source>
        <strain evidence="4 5">ALL</strain>
    </source>
</reference>
<feature type="region of interest" description="Disordered" evidence="2">
    <location>
        <begin position="1"/>
        <end position="22"/>
    </location>
</feature>